<dbReference type="RefSeq" id="WP_306389074.1">
    <property type="nucleotide sequence ID" value="NZ_JAVCAP010000012.1"/>
</dbReference>
<dbReference type="Proteomes" id="UP001225906">
    <property type="component" value="Unassembled WGS sequence"/>
</dbReference>
<evidence type="ECO:0008006" key="3">
    <source>
        <dbReference type="Google" id="ProtNLM"/>
    </source>
</evidence>
<keyword evidence="2" id="KW-1185">Reference proteome</keyword>
<evidence type="ECO:0000313" key="2">
    <source>
        <dbReference type="Proteomes" id="UP001225906"/>
    </source>
</evidence>
<name>A0ABT9JS23_9PROT</name>
<evidence type="ECO:0000313" key="1">
    <source>
        <dbReference type="EMBL" id="MDP8567350.1"/>
    </source>
</evidence>
<reference evidence="2" key="1">
    <citation type="journal article" date="2019" name="Int. J. Syst. Evol. Microbiol.">
        <title>The Global Catalogue of Microorganisms (GCM) 10K type strain sequencing project: providing services to taxonomists for standard genome sequencing and annotation.</title>
        <authorList>
            <consortium name="The Broad Institute Genomics Platform"/>
            <consortium name="The Broad Institute Genome Sequencing Center for Infectious Disease"/>
            <person name="Wu L."/>
            <person name="Ma J."/>
        </authorList>
    </citation>
    <scope>NUCLEOTIDE SEQUENCE [LARGE SCALE GENOMIC DNA]</scope>
    <source>
        <strain evidence="2">VKM B-3159</strain>
    </source>
</reference>
<gene>
    <name evidence="1" type="ORF">Q9291_05775</name>
</gene>
<proteinExistence type="predicted"/>
<comment type="caution">
    <text evidence="1">The sequence shown here is derived from an EMBL/GenBank/DDBJ whole genome shotgun (WGS) entry which is preliminary data.</text>
</comment>
<organism evidence="1 2">
    <name type="scientific">Methylophilus aquaticus</name>
    <dbReference type="NCBI Taxonomy" id="1971610"/>
    <lineage>
        <taxon>Bacteria</taxon>
        <taxon>Pseudomonadati</taxon>
        <taxon>Pseudomonadota</taxon>
        <taxon>Betaproteobacteria</taxon>
        <taxon>Nitrosomonadales</taxon>
        <taxon>Methylophilaceae</taxon>
        <taxon>Methylophilus</taxon>
    </lineage>
</organism>
<protein>
    <recommendedName>
        <fullName evidence="3">Apea-like HEPN domain-containing protein</fullName>
    </recommendedName>
</protein>
<sequence length="296" mass="33695">MSDFRAFISNCTVAGLDFTKCGSTNLRDTIDFEISGRIFSLKQHPEIAKGNFNELKGKFFASSELTIKDVSENDLVGVESDVHALCWLLSFATLSNVTFYSYAYPANLNTGRRWTTSGTLEFFRPTIEIRDGETVKSFIEHTFHNYKALENSRKLNVAIHYLLLIETSNLPTEAKLGLIFMLLENLKSTYAHTKNIPFRSGFFRKEPRPSKGKDTYSFEELLKMMFDEVGISKELDQVIIVRNEIIHSGLTELSHDAAVKLHDEIHDLCREYLLSLLGYRGEYLLYSSGSNTVARI</sequence>
<dbReference type="EMBL" id="JAVCAP010000012">
    <property type="protein sequence ID" value="MDP8567350.1"/>
    <property type="molecule type" value="Genomic_DNA"/>
</dbReference>
<accession>A0ABT9JS23</accession>